<dbReference type="Pfam" id="PF02879">
    <property type="entry name" value="PGM_PMM_II"/>
    <property type="match status" value="1"/>
</dbReference>
<dbReference type="InterPro" id="IPR005844">
    <property type="entry name" value="A-D-PHexomutase_a/b/a-I"/>
</dbReference>
<evidence type="ECO:0000256" key="4">
    <source>
        <dbReference type="ARBA" id="ARBA00022842"/>
    </source>
</evidence>
<evidence type="ECO:0000256" key="8">
    <source>
        <dbReference type="RuleBase" id="RU004326"/>
    </source>
</evidence>
<dbReference type="OrthoDB" id="9806956at2"/>
<dbReference type="Pfam" id="PF02878">
    <property type="entry name" value="PGM_PMM_I"/>
    <property type="match status" value="1"/>
</dbReference>
<comment type="caution">
    <text evidence="14">The sequence shown here is derived from an EMBL/GenBank/DDBJ whole genome shotgun (WGS) entry which is preliminary data.</text>
</comment>
<evidence type="ECO:0000256" key="6">
    <source>
        <dbReference type="ARBA" id="ARBA00050364"/>
    </source>
</evidence>
<feature type="domain" description="Alpha-D-phosphohexomutase alpha/beta/alpha" evidence="13">
    <location>
        <begin position="260"/>
        <end position="372"/>
    </location>
</feature>
<evidence type="ECO:0000256" key="2">
    <source>
        <dbReference type="ARBA" id="ARBA00022553"/>
    </source>
</evidence>
<name>E0E2S8_9FIRM</name>
<dbReference type="NCBIfam" id="TIGR01455">
    <property type="entry name" value="glmM"/>
    <property type="match status" value="1"/>
</dbReference>
<dbReference type="FunFam" id="3.30.310.50:FF:000001">
    <property type="entry name" value="Phosphoglucosamine mutase"/>
    <property type="match status" value="1"/>
</dbReference>
<evidence type="ECO:0000259" key="12">
    <source>
        <dbReference type="Pfam" id="PF02879"/>
    </source>
</evidence>
<feature type="active site" description="Phosphoserine intermediate" evidence="7">
    <location>
        <position position="103"/>
    </location>
</feature>
<evidence type="ECO:0000256" key="3">
    <source>
        <dbReference type="ARBA" id="ARBA00022723"/>
    </source>
</evidence>
<gene>
    <name evidence="7 14" type="primary">glmM</name>
    <name evidence="14" type="ORF">HMPREF0634_0719</name>
</gene>
<evidence type="ECO:0000313" key="14">
    <source>
        <dbReference type="EMBL" id="EFM64801.1"/>
    </source>
</evidence>
<dbReference type="GO" id="GO:0000287">
    <property type="term" value="F:magnesium ion binding"/>
    <property type="evidence" value="ECO:0007669"/>
    <property type="project" value="UniProtKB-UniRule"/>
</dbReference>
<dbReference type="PANTHER" id="PTHR42946">
    <property type="entry name" value="PHOSPHOHEXOSE MUTASE"/>
    <property type="match status" value="1"/>
</dbReference>
<keyword evidence="15" id="KW-1185">Reference proteome</keyword>
<evidence type="ECO:0000256" key="1">
    <source>
        <dbReference type="ARBA" id="ARBA00010231"/>
    </source>
</evidence>
<dbReference type="GO" id="GO:0005975">
    <property type="term" value="P:carbohydrate metabolic process"/>
    <property type="evidence" value="ECO:0007669"/>
    <property type="project" value="InterPro"/>
</dbReference>
<feature type="binding site" evidence="7">
    <location>
        <position position="245"/>
    </location>
    <ligand>
        <name>Mg(2+)</name>
        <dbReference type="ChEBI" id="CHEBI:18420"/>
    </ligand>
</feature>
<dbReference type="FunFam" id="3.40.120.10:FF:000003">
    <property type="entry name" value="Phosphoglucosamine mutase"/>
    <property type="match status" value="1"/>
</dbReference>
<comment type="function">
    <text evidence="7 9">Catalyzes the conversion of glucosamine-6-phosphate to glucosamine-1-phosphate.</text>
</comment>
<organism evidence="14 15">
    <name type="scientific">Peptostreptococcus stomatis DSM 17678</name>
    <dbReference type="NCBI Taxonomy" id="596315"/>
    <lineage>
        <taxon>Bacteria</taxon>
        <taxon>Bacillati</taxon>
        <taxon>Bacillota</taxon>
        <taxon>Clostridia</taxon>
        <taxon>Peptostreptococcales</taxon>
        <taxon>Peptostreptococcaceae</taxon>
        <taxon>Peptostreptococcus</taxon>
    </lineage>
</organism>
<dbReference type="GO" id="GO:0005829">
    <property type="term" value="C:cytosol"/>
    <property type="evidence" value="ECO:0007669"/>
    <property type="project" value="TreeGrafter"/>
</dbReference>
<dbReference type="InterPro" id="IPR036900">
    <property type="entry name" value="A-D-PHexomutase_C_sf"/>
</dbReference>
<dbReference type="GeneID" id="84800543"/>
<dbReference type="EMBL" id="ADGQ01000046">
    <property type="protein sequence ID" value="EFM64801.1"/>
    <property type="molecule type" value="Genomic_DNA"/>
</dbReference>
<dbReference type="GO" id="GO:0009252">
    <property type="term" value="P:peptidoglycan biosynthetic process"/>
    <property type="evidence" value="ECO:0007669"/>
    <property type="project" value="TreeGrafter"/>
</dbReference>
<feature type="domain" description="Alpha-D-phosphohexomutase alpha/beta/alpha" evidence="12">
    <location>
        <begin position="161"/>
        <end position="256"/>
    </location>
</feature>
<dbReference type="STRING" id="596315.HMPREF0634_0719"/>
<keyword evidence="4 7" id="KW-0460">Magnesium</keyword>
<dbReference type="InterPro" id="IPR050060">
    <property type="entry name" value="Phosphoglucosamine_mutase"/>
</dbReference>
<reference evidence="14 15" key="1">
    <citation type="submission" date="2010-08" db="EMBL/GenBank/DDBJ databases">
        <authorList>
            <person name="Harkins D.M."/>
            <person name="Madupu R."/>
            <person name="Durkin A.S."/>
            <person name="Torralba M."/>
            <person name="Methe B."/>
            <person name="Sutton G.G."/>
            <person name="Nelson K.E."/>
        </authorList>
    </citation>
    <scope>NUCLEOTIDE SEQUENCE [LARGE SCALE GENOMIC DNA]</scope>
    <source>
        <strain evidence="14 15">DSM 17678</strain>
    </source>
</reference>
<dbReference type="HAMAP" id="MF_01554_B">
    <property type="entry name" value="GlmM_B"/>
    <property type="match status" value="1"/>
</dbReference>
<evidence type="ECO:0000259" key="11">
    <source>
        <dbReference type="Pfam" id="PF02878"/>
    </source>
</evidence>
<dbReference type="SUPFAM" id="SSF55957">
    <property type="entry name" value="Phosphoglucomutase, C-terminal domain"/>
    <property type="match status" value="1"/>
</dbReference>
<dbReference type="eggNOG" id="COG1109">
    <property type="taxonomic scope" value="Bacteria"/>
</dbReference>
<comment type="PTM">
    <text evidence="7">Activated by phosphorylation.</text>
</comment>
<dbReference type="InterPro" id="IPR005841">
    <property type="entry name" value="Alpha-D-phosphohexomutase_SF"/>
</dbReference>
<dbReference type="InterPro" id="IPR016066">
    <property type="entry name" value="A-D-PHexomutase_CS"/>
</dbReference>
<protein>
    <recommendedName>
        <fullName evidence="7 9">Phosphoglucosamine mutase</fullName>
        <ecNumber evidence="7 9">5.4.2.10</ecNumber>
    </recommendedName>
</protein>
<evidence type="ECO:0000259" key="13">
    <source>
        <dbReference type="Pfam" id="PF02880"/>
    </source>
</evidence>
<dbReference type="GO" id="GO:0008966">
    <property type="term" value="F:phosphoglucosamine mutase activity"/>
    <property type="evidence" value="ECO:0007669"/>
    <property type="project" value="UniProtKB-UniRule"/>
</dbReference>
<sequence>MRKYFGTDGVRGVANTELNSSLAYRLGRAGGFVLTKECKDDSRVKVVVGRDTRISGDMLEAALIAGLMSVGCDVITVGVIPTPAVAYLTRKYGANCGVVISASHNPVEYNGIKFFNDKGFKLDDEIELEIEKHIDNENLLDKWPVGSDVGRKIYEHNAVRDYVDYLKSHIDGDLKGLKVVLDCANGAAYKVAPMAYRELGAEVIEIHCQPDGNNINDKCGSTHPESLQAKVVEVGAHMGMAYDGDADRLIAVDEKGNIVDGDKIMLISAIDMKAKGQLKKDTLVVTVMSNIGLRIAAEENGINLATTQVGDRYVLEEMIKSDYSLGGEQSGHLVFLDYNTTGDGTMSSLVLASIVKAKGEALSNVASIMDQYPQVLVNVRVQNEYKNSYMEIKEIADRIEDIEKEMDGKGRVLIRPSGTEPLVRVMLEGKNEDHIYGLAKGLADLIDKKIGLKQV</sequence>
<feature type="modified residue" description="Phosphoserine" evidence="7">
    <location>
        <position position="103"/>
    </location>
</feature>
<comment type="cofactor">
    <cofactor evidence="7">
        <name>Mg(2+)</name>
        <dbReference type="ChEBI" id="CHEBI:18420"/>
    </cofactor>
    <text evidence="7">Binds 1 Mg(2+) ion per subunit.</text>
</comment>
<dbReference type="Pfam" id="PF00408">
    <property type="entry name" value="PGM_PMM_IV"/>
    <property type="match status" value="1"/>
</dbReference>
<feature type="binding site" description="via phosphate group" evidence="7">
    <location>
        <position position="103"/>
    </location>
    <ligand>
        <name>Mg(2+)</name>
        <dbReference type="ChEBI" id="CHEBI:18420"/>
    </ligand>
</feature>
<dbReference type="GO" id="GO:0004615">
    <property type="term" value="F:phosphomannomutase activity"/>
    <property type="evidence" value="ECO:0007669"/>
    <property type="project" value="TreeGrafter"/>
</dbReference>
<dbReference type="Proteomes" id="UP000003244">
    <property type="component" value="Unassembled WGS sequence"/>
</dbReference>
<dbReference type="GO" id="GO:0006048">
    <property type="term" value="P:UDP-N-acetylglucosamine biosynthetic process"/>
    <property type="evidence" value="ECO:0007669"/>
    <property type="project" value="TreeGrafter"/>
</dbReference>
<dbReference type="InterPro" id="IPR005843">
    <property type="entry name" value="A-D-PHexomutase_C"/>
</dbReference>
<dbReference type="InterPro" id="IPR005846">
    <property type="entry name" value="A-D-PHexomutase_a/b/a-III"/>
</dbReference>
<evidence type="ECO:0000256" key="7">
    <source>
        <dbReference type="HAMAP-Rule" id="MF_01554"/>
    </source>
</evidence>
<evidence type="ECO:0000256" key="9">
    <source>
        <dbReference type="RuleBase" id="RU004327"/>
    </source>
</evidence>
<dbReference type="RefSeq" id="WP_007789285.1">
    <property type="nucleotide sequence ID" value="NZ_ADGQ01000046.1"/>
</dbReference>
<keyword evidence="3 7" id="KW-0479">Metal-binding</keyword>
<dbReference type="CDD" id="cd05802">
    <property type="entry name" value="GlmM"/>
    <property type="match status" value="1"/>
</dbReference>
<dbReference type="PROSITE" id="PS00710">
    <property type="entry name" value="PGM_PMM"/>
    <property type="match status" value="1"/>
</dbReference>
<accession>E0E2S8</accession>
<feature type="binding site" evidence="7">
    <location>
        <position position="247"/>
    </location>
    <ligand>
        <name>Mg(2+)</name>
        <dbReference type="ChEBI" id="CHEBI:18420"/>
    </ligand>
</feature>
<dbReference type="FunFam" id="3.40.120.10:FF:000001">
    <property type="entry name" value="Phosphoglucosamine mutase"/>
    <property type="match status" value="1"/>
</dbReference>
<dbReference type="PRINTS" id="PR00509">
    <property type="entry name" value="PGMPMM"/>
</dbReference>
<comment type="catalytic activity">
    <reaction evidence="6 7 9">
        <text>alpha-D-glucosamine 1-phosphate = D-glucosamine 6-phosphate</text>
        <dbReference type="Rhea" id="RHEA:23424"/>
        <dbReference type="ChEBI" id="CHEBI:58516"/>
        <dbReference type="ChEBI" id="CHEBI:58725"/>
        <dbReference type="EC" id="5.4.2.10"/>
    </reaction>
</comment>
<keyword evidence="5 7" id="KW-0413">Isomerase</keyword>
<dbReference type="InterPro" id="IPR005845">
    <property type="entry name" value="A-D-PHexomutase_a/b/a-II"/>
</dbReference>
<dbReference type="NCBIfam" id="NF008139">
    <property type="entry name" value="PRK10887.1"/>
    <property type="match status" value="1"/>
</dbReference>
<feature type="domain" description="Alpha-D-phosphohexomutase alpha/beta/alpha" evidence="11">
    <location>
        <begin position="2"/>
        <end position="138"/>
    </location>
</feature>
<dbReference type="SUPFAM" id="SSF53738">
    <property type="entry name" value="Phosphoglucomutase, first 3 domains"/>
    <property type="match status" value="3"/>
</dbReference>
<dbReference type="InterPro" id="IPR016055">
    <property type="entry name" value="A-D-PHexomutase_a/b/a-I/II/III"/>
</dbReference>
<evidence type="ECO:0000259" key="10">
    <source>
        <dbReference type="Pfam" id="PF00408"/>
    </source>
</evidence>
<keyword evidence="2 7" id="KW-0597">Phosphoprotein</keyword>
<comment type="similarity">
    <text evidence="1 7 8">Belongs to the phosphohexose mutase family.</text>
</comment>
<dbReference type="Gene3D" id="3.30.310.50">
    <property type="entry name" value="Alpha-D-phosphohexomutase, C-terminal domain"/>
    <property type="match status" value="1"/>
</dbReference>
<dbReference type="InterPro" id="IPR006352">
    <property type="entry name" value="GlmM_bact"/>
</dbReference>
<evidence type="ECO:0000256" key="5">
    <source>
        <dbReference type="ARBA" id="ARBA00023235"/>
    </source>
</evidence>
<feature type="binding site" evidence="7">
    <location>
        <position position="243"/>
    </location>
    <ligand>
        <name>Mg(2+)</name>
        <dbReference type="ChEBI" id="CHEBI:18420"/>
    </ligand>
</feature>
<proteinExistence type="inferred from homology"/>
<dbReference type="PANTHER" id="PTHR42946:SF1">
    <property type="entry name" value="PHOSPHOGLUCOMUTASE (ALPHA-D-GLUCOSE-1,6-BISPHOSPHATE-DEPENDENT)"/>
    <property type="match status" value="1"/>
</dbReference>
<evidence type="ECO:0000313" key="15">
    <source>
        <dbReference type="Proteomes" id="UP000003244"/>
    </source>
</evidence>
<dbReference type="AlphaFoldDB" id="E0E2S8"/>
<dbReference type="Gene3D" id="3.40.120.10">
    <property type="entry name" value="Alpha-D-Glucose-1,6-Bisphosphate, subunit A, domain 3"/>
    <property type="match status" value="3"/>
</dbReference>
<dbReference type="EC" id="5.4.2.10" evidence="7 9"/>
<feature type="domain" description="Alpha-D-phosphohexomutase C-terminal" evidence="10">
    <location>
        <begin position="376"/>
        <end position="443"/>
    </location>
</feature>
<dbReference type="Pfam" id="PF02880">
    <property type="entry name" value="PGM_PMM_III"/>
    <property type="match status" value="1"/>
</dbReference>